<keyword evidence="3" id="KW-1185">Reference proteome</keyword>
<reference evidence="3" key="1">
    <citation type="journal article" date="2020" name="Nat. Commun.">
        <title>Genome sequence of the cluster root forming white lupin.</title>
        <authorList>
            <person name="Hufnagel B."/>
            <person name="Marques A."/>
            <person name="Soriano A."/>
            <person name="Marques L."/>
            <person name="Divol F."/>
            <person name="Doumas P."/>
            <person name="Sallet E."/>
            <person name="Mancinotti D."/>
            <person name="Carrere S."/>
            <person name="Marande W."/>
            <person name="Arribat S."/>
            <person name="Keller J."/>
            <person name="Huneau C."/>
            <person name="Blein T."/>
            <person name="Aime D."/>
            <person name="Laguerre M."/>
            <person name="Taylor J."/>
            <person name="Schubert V."/>
            <person name="Nelson M."/>
            <person name="Geu-Flores F."/>
            <person name="Crespi M."/>
            <person name="Gallardo-Guerrero K."/>
            <person name="Delaux P.-M."/>
            <person name="Salse J."/>
            <person name="Berges H."/>
            <person name="Guyot R."/>
            <person name="Gouzy J."/>
            <person name="Peret B."/>
        </authorList>
    </citation>
    <scope>NUCLEOTIDE SEQUENCE [LARGE SCALE GENOMIC DNA]</scope>
    <source>
        <strain evidence="3">cv. Amiga</strain>
    </source>
</reference>
<evidence type="ECO:0000256" key="1">
    <source>
        <dbReference type="SAM" id="MobiDB-lite"/>
    </source>
</evidence>
<accession>A0A6A4PCZ6</accession>
<organism evidence="2 3">
    <name type="scientific">Lupinus albus</name>
    <name type="common">White lupine</name>
    <name type="synonym">Lupinus termis</name>
    <dbReference type="NCBI Taxonomy" id="3870"/>
    <lineage>
        <taxon>Eukaryota</taxon>
        <taxon>Viridiplantae</taxon>
        <taxon>Streptophyta</taxon>
        <taxon>Embryophyta</taxon>
        <taxon>Tracheophyta</taxon>
        <taxon>Spermatophyta</taxon>
        <taxon>Magnoliopsida</taxon>
        <taxon>eudicotyledons</taxon>
        <taxon>Gunneridae</taxon>
        <taxon>Pentapetalae</taxon>
        <taxon>rosids</taxon>
        <taxon>fabids</taxon>
        <taxon>Fabales</taxon>
        <taxon>Fabaceae</taxon>
        <taxon>Papilionoideae</taxon>
        <taxon>50 kb inversion clade</taxon>
        <taxon>genistoids sensu lato</taxon>
        <taxon>core genistoids</taxon>
        <taxon>Genisteae</taxon>
        <taxon>Lupinus</taxon>
    </lineage>
</organism>
<feature type="region of interest" description="Disordered" evidence="1">
    <location>
        <begin position="1"/>
        <end position="23"/>
    </location>
</feature>
<dbReference type="Proteomes" id="UP000447434">
    <property type="component" value="Chromosome 15"/>
</dbReference>
<evidence type="ECO:0000313" key="3">
    <source>
        <dbReference type="Proteomes" id="UP000447434"/>
    </source>
</evidence>
<comment type="caution">
    <text evidence="2">The sequence shown here is derived from an EMBL/GenBank/DDBJ whole genome shotgun (WGS) entry which is preliminary data.</text>
</comment>
<gene>
    <name evidence="2" type="ORF">Lalb_Chr15g0079631</name>
</gene>
<name>A0A6A4PCZ6_LUPAL</name>
<sequence>MAGRFEPARFRMEDGGDGETSSFQAISSSRLPAFLSWLRWPSKPVDKEDAVMECCNFLNAYTPGRM</sequence>
<feature type="compositionally biased region" description="Basic and acidic residues" evidence="1">
    <location>
        <begin position="1"/>
        <end position="14"/>
    </location>
</feature>
<dbReference type="EMBL" id="WOCE01000015">
    <property type="protein sequence ID" value="KAE9598329.1"/>
    <property type="molecule type" value="Genomic_DNA"/>
</dbReference>
<protein>
    <submittedName>
        <fullName evidence="2">Uncharacterized protein</fullName>
    </submittedName>
</protein>
<proteinExistence type="predicted"/>
<dbReference type="AlphaFoldDB" id="A0A6A4PCZ6"/>
<evidence type="ECO:0000313" key="2">
    <source>
        <dbReference type="EMBL" id="KAE9598329.1"/>
    </source>
</evidence>